<dbReference type="InterPro" id="IPR030970">
    <property type="entry name" value="ABC_MlaD"/>
</dbReference>
<comment type="caution">
    <text evidence="3">The sequence shown here is derived from an EMBL/GenBank/DDBJ whole genome shotgun (WGS) entry which is preliminary data.</text>
</comment>
<evidence type="ECO:0000313" key="4">
    <source>
        <dbReference type="Proteomes" id="UP000770889"/>
    </source>
</evidence>
<organism evidence="3 4">
    <name type="scientific">Candidatus Thiodiazotropha taylori</name>
    <dbReference type="NCBI Taxonomy" id="2792791"/>
    <lineage>
        <taxon>Bacteria</taxon>
        <taxon>Pseudomonadati</taxon>
        <taxon>Pseudomonadota</taxon>
        <taxon>Gammaproteobacteria</taxon>
        <taxon>Chromatiales</taxon>
        <taxon>Sedimenticolaceae</taxon>
        <taxon>Candidatus Thiodiazotropha</taxon>
    </lineage>
</organism>
<dbReference type="InterPro" id="IPR052336">
    <property type="entry name" value="MlaD_Phospholipid_Transporter"/>
</dbReference>
<reference evidence="3 4" key="1">
    <citation type="submission" date="2021-05" db="EMBL/GenBank/DDBJ databases">
        <title>Genetic and Functional Diversity in Clade A Lucinid endosymbionts from the Bahamas.</title>
        <authorList>
            <person name="Giani N.M."/>
            <person name="Engel A.S."/>
            <person name="Campbell B.J."/>
        </authorList>
    </citation>
    <scope>NUCLEOTIDE SEQUENCE [LARGE SCALE GENOMIC DNA]</scope>
    <source>
        <strain evidence="3">LUC16012Gg_MoonRockCtena</strain>
    </source>
</reference>
<evidence type="ECO:0000259" key="2">
    <source>
        <dbReference type="Pfam" id="PF02470"/>
    </source>
</evidence>
<dbReference type="Proteomes" id="UP000770889">
    <property type="component" value="Unassembled WGS sequence"/>
</dbReference>
<dbReference type="PANTHER" id="PTHR33371:SF4">
    <property type="entry name" value="INTERMEMBRANE PHOSPHOLIPID TRANSPORT SYSTEM BINDING PROTEIN MLAD"/>
    <property type="match status" value="1"/>
</dbReference>
<evidence type="ECO:0000313" key="3">
    <source>
        <dbReference type="EMBL" id="MBT2987595.1"/>
    </source>
</evidence>
<gene>
    <name evidence="3" type="primary">mlaD</name>
    <name evidence="3" type="ORF">KME65_01400</name>
</gene>
<name>A0A944M5J8_9GAMM</name>
<dbReference type="PANTHER" id="PTHR33371">
    <property type="entry name" value="INTERMEMBRANE PHOSPHOLIPID TRANSPORT SYSTEM BINDING PROTEIN MLAD-RELATED"/>
    <property type="match status" value="1"/>
</dbReference>
<keyword evidence="1" id="KW-0812">Transmembrane</keyword>
<dbReference type="AlphaFoldDB" id="A0A944M5J8"/>
<protein>
    <submittedName>
        <fullName evidence="3">Outer membrane lipid asymmetry maintenance protein MlaD</fullName>
    </submittedName>
</protein>
<dbReference type="InterPro" id="IPR003399">
    <property type="entry name" value="Mce/MlaD"/>
</dbReference>
<dbReference type="GO" id="GO:0005548">
    <property type="term" value="F:phospholipid transporter activity"/>
    <property type="evidence" value="ECO:0007669"/>
    <property type="project" value="TreeGrafter"/>
</dbReference>
<accession>A0A944M5J8</accession>
<keyword evidence="1" id="KW-0472">Membrane</keyword>
<proteinExistence type="predicted"/>
<sequence>MNTRGLEVSVGAFMAAGLVALFFLAMQVSNLASITASEGYEVTARFDNIGGLKVRSPVSMAGVRIGHVVNIGYDQQSYEAVVTMSIDPAYNQIPDDSIAKIYTSGLLGEQYIGLDPGGSLENLQQGSEVMLTQSALVLEEIVGQFLFSKAEENAIKDEL</sequence>
<dbReference type="NCBIfam" id="TIGR04430">
    <property type="entry name" value="OM_asym_MlaD"/>
    <property type="match status" value="1"/>
</dbReference>
<evidence type="ECO:0000256" key="1">
    <source>
        <dbReference type="SAM" id="Phobius"/>
    </source>
</evidence>
<feature type="transmembrane region" description="Helical" evidence="1">
    <location>
        <begin position="6"/>
        <end position="25"/>
    </location>
</feature>
<dbReference type="EMBL" id="JAHHGM010000001">
    <property type="protein sequence ID" value="MBT2987595.1"/>
    <property type="molecule type" value="Genomic_DNA"/>
</dbReference>
<feature type="domain" description="Mce/MlaD" evidence="2">
    <location>
        <begin position="39"/>
        <end position="117"/>
    </location>
</feature>
<keyword evidence="1" id="KW-1133">Transmembrane helix</keyword>
<dbReference type="GO" id="GO:0005543">
    <property type="term" value="F:phospholipid binding"/>
    <property type="evidence" value="ECO:0007669"/>
    <property type="project" value="TreeGrafter"/>
</dbReference>
<dbReference type="Pfam" id="PF02470">
    <property type="entry name" value="MlaD"/>
    <property type="match status" value="1"/>
</dbReference>